<dbReference type="EMBL" id="CAAALY010265227">
    <property type="protein sequence ID" value="VEL40518.1"/>
    <property type="molecule type" value="Genomic_DNA"/>
</dbReference>
<comment type="caution">
    <text evidence="2">The sequence shown here is derived from an EMBL/GenBank/DDBJ whole genome shotgun (WGS) entry which is preliminary data.</text>
</comment>
<name>A0A448XMT7_9PLAT</name>
<organism evidence="2 3">
    <name type="scientific">Protopolystoma xenopodis</name>
    <dbReference type="NCBI Taxonomy" id="117903"/>
    <lineage>
        <taxon>Eukaryota</taxon>
        <taxon>Metazoa</taxon>
        <taxon>Spiralia</taxon>
        <taxon>Lophotrochozoa</taxon>
        <taxon>Platyhelminthes</taxon>
        <taxon>Monogenea</taxon>
        <taxon>Polyopisthocotylea</taxon>
        <taxon>Polystomatidea</taxon>
        <taxon>Polystomatidae</taxon>
        <taxon>Protopolystoma</taxon>
    </lineage>
</organism>
<evidence type="ECO:0000313" key="2">
    <source>
        <dbReference type="EMBL" id="VEL40518.1"/>
    </source>
</evidence>
<feature type="region of interest" description="Disordered" evidence="1">
    <location>
        <begin position="234"/>
        <end position="262"/>
    </location>
</feature>
<evidence type="ECO:0000256" key="1">
    <source>
        <dbReference type="SAM" id="MobiDB-lite"/>
    </source>
</evidence>
<dbReference type="Proteomes" id="UP000784294">
    <property type="component" value="Unassembled WGS sequence"/>
</dbReference>
<feature type="compositionally biased region" description="Polar residues" evidence="1">
    <location>
        <begin position="239"/>
        <end position="256"/>
    </location>
</feature>
<reference evidence="2" key="1">
    <citation type="submission" date="2018-11" db="EMBL/GenBank/DDBJ databases">
        <authorList>
            <consortium name="Pathogen Informatics"/>
        </authorList>
    </citation>
    <scope>NUCLEOTIDE SEQUENCE</scope>
</reference>
<gene>
    <name evidence="2" type="ORF">PXEA_LOCUS33958</name>
</gene>
<accession>A0A448XMT7</accession>
<sequence length="262" mass="27257">MSLSLPCQAINVNEFYPDTAIGLPSISFLPSPRLLPSTLGSGVAAAYGRRLAGEVASTSSDSHSSSYFASPGPGGSTTHLNSLLQAGAELSDGCYAGQKEVDAVSAVPGANAASASSENTSASYFCATLRSPPTPVSGPTLTVGEPRRPVASWMLDRPGQPVSLALLTGYTERGGGYAQDGGERREGKDVGMRFVTAGEEMGASGKFDQFFSTGSHQQTASQCLHVRGLHECSPEKKLQSNTREPGKNANSSSSNSREYKEV</sequence>
<keyword evidence="3" id="KW-1185">Reference proteome</keyword>
<protein>
    <submittedName>
        <fullName evidence="2">Uncharacterized protein</fullName>
    </submittedName>
</protein>
<proteinExistence type="predicted"/>
<evidence type="ECO:0000313" key="3">
    <source>
        <dbReference type="Proteomes" id="UP000784294"/>
    </source>
</evidence>
<dbReference type="AlphaFoldDB" id="A0A448XMT7"/>